<accession>F9YPC5</accession>
<dbReference type="STRING" id="860228.Ccan_12030"/>
<keyword evidence="2" id="KW-1185">Reference proteome</keyword>
<dbReference type="eggNOG" id="ENOG50334KF">
    <property type="taxonomic scope" value="Bacteria"/>
</dbReference>
<dbReference type="NCBIfam" id="NF047436">
    <property type="entry name" value="LA_2272_repeat"/>
    <property type="match status" value="2"/>
</dbReference>
<evidence type="ECO:0000313" key="1">
    <source>
        <dbReference type="EMBL" id="AEK23319.1"/>
    </source>
</evidence>
<evidence type="ECO:0000313" key="2">
    <source>
        <dbReference type="Proteomes" id="UP000008895"/>
    </source>
</evidence>
<gene>
    <name evidence="1" type="ordered locus">Ccan_12030</name>
</gene>
<dbReference type="OrthoDB" id="660602at2"/>
<organism evidence="1 2">
    <name type="scientific">Capnocytophaga canimorsus (strain 5)</name>
    <dbReference type="NCBI Taxonomy" id="860228"/>
    <lineage>
        <taxon>Bacteria</taxon>
        <taxon>Pseudomonadati</taxon>
        <taxon>Bacteroidota</taxon>
        <taxon>Flavobacteriia</taxon>
        <taxon>Flavobacteriales</taxon>
        <taxon>Flavobacteriaceae</taxon>
        <taxon>Capnocytophaga</taxon>
    </lineage>
</organism>
<name>F9YPC5_CAPCC</name>
<dbReference type="HOGENOM" id="CLU_1208035_0_0_10"/>
<dbReference type="RefSeq" id="WP_013997309.1">
    <property type="nucleotide sequence ID" value="NC_015846.1"/>
</dbReference>
<protein>
    <submittedName>
        <fullName evidence="1">Uncharacterized protein</fullName>
    </submittedName>
</protein>
<reference evidence="1 2" key="1">
    <citation type="journal article" date="2011" name="J. Bacteriol.">
        <title>Complete genome sequence of the dog commensal and human pathogen Capnocytophaga canimorsus strain 5.</title>
        <authorList>
            <person name="Manfredi P."/>
            <person name="Pagni M."/>
            <person name="Cornelis G.R."/>
        </authorList>
    </citation>
    <scope>NUCLEOTIDE SEQUENCE [LARGE SCALE GENOMIC DNA]</scope>
    <source>
        <strain evidence="2">5</strain>
    </source>
</reference>
<dbReference type="InterPro" id="IPR058093">
    <property type="entry name" value="LA_2272-like"/>
</dbReference>
<dbReference type="AlphaFoldDB" id="F9YPC5"/>
<dbReference type="EMBL" id="CP002113">
    <property type="protein sequence ID" value="AEK23319.1"/>
    <property type="molecule type" value="Genomic_DNA"/>
</dbReference>
<proteinExistence type="predicted"/>
<dbReference type="KEGG" id="ccm:Ccan_12030"/>
<sequence>MGYIQFARVIVICLFFISKDVVAQQKNYFPVWTYHQNNTNIHGLSVGTFTARYANTLTNGMKVEFIGLGGIALLGGFNRIFFDDITDRVNGICLSTTGMFALGSQVNGIAIGGVAQAICKVNGVAVSAFGQTFENFNGLTLGMLGSEVLDKGNGMMVGMAANRADTFNGIQIAFFFNTIETKGTGLQIGLFNKANNFKGIQIGFWNENQKRKMPIINWNFRD</sequence>
<dbReference type="Proteomes" id="UP000008895">
    <property type="component" value="Chromosome"/>
</dbReference>